<evidence type="ECO:0000256" key="1">
    <source>
        <dbReference type="SAM" id="MobiDB-lite"/>
    </source>
</evidence>
<dbReference type="AlphaFoldDB" id="A0A9Q0TAK9"/>
<dbReference type="EMBL" id="JAPFFL010000008">
    <property type="protein sequence ID" value="KAJ6706758.1"/>
    <property type="molecule type" value="Genomic_DNA"/>
</dbReference>
<evidence type="ECO:0000313" key="2">
    <source>
        <dbReference type="EMBL" id="KAJ6706758.1"/>
    </source>
</evidence>
<dbReference type="Proteomes" id="UP001151529">
    <property type="component" value="Chromosome 4"/>
</dbReference>
<reference evidence="2" key="1">
    <citation type="submission" date="2022-11" db="EMBL/GenBank/DDBJ databases">
        <authorList>
            <person name="Hyden B.L."/>
            <person name="Feng K."/>
            <person name="Yates T."/>
            <person name="Jawdy S."/>
            <person name="Smart L.B."/>
            <person name="Muchero W."/>
        </authorList>
    </citation>
    <scope>NUCLEOTIDE SEQUENCE</scope>
    <source>
        <tissue evidence="2">Shoot tip</tissue>
    </source>
</reference>
<reference evidence="2" key="2">
    <citation type="journal article" date="2023" name="Int. J. Mol. Sci.">
        <title>De Novo Assembly and Annotation of 11 Diverse Shrub Willow (Salix) Genomes Reveals Novel Gene Organization in Sex-Linked Regions.</title>
        <authorList>
            <person name="Hyden B."/>
            <person name="Feng K."/>
            <person name="Yates T.B."/>
            <person name="Jawdy S."/>
            <person name="Cereghino C."/>
            <person name="Smart L.B."/>
            <person name="Muchero W."/>
        </authorList>
    </citation>
    <scope>NUCLEOTIDE SEQUENCE [LARGE SCALE GENOMIC DNA]</scope>
    <source>
        <tissue evidence="2">Shoot tip</tissue>
    </source>
</reference>
<sequence length="129" mass="14535">MVLLADKRSFIGSNPRHTMNGDGNHEERFEMPRKIPCVQQQQGQTSPLDSNNIWYSHMGEFYFVQDDSACERRVSSSKAGKNDTSGMTKVGSEKNTFSNHKTQHHSPTNQPPKPPFCIQGNRCSRSCCS</sequence>
<proteinExistence type="predicted"/>
<organism evidence="2 3">
    <name type="scientific">Salix viminalis</name>
    <name type="common">Common osier</name>
    <name type="synonym">Basket willow</name>
    <dbReference type="NCBI Taxonomy" id="40686"/>
    <lineage>
        <taxon>Eukaryota</taxon>
        <taxon>Viridiplantae</taxon>
        <taxon>Streptophyta</taxon>
        <taxon>Embryophyta</taxon>
        <taxon>Tracheophyta</taxon>
        <taxon>Spermatophyta</taxon>
        <taxon>Magnoliopsida</taxon>
        <taxon>eudicotyledons</taxon>
        <taxon>Gunneridae</taxon>
        <taxon>Pentapetalae</taxon>
        <taxon>rosids</taxon>
        <taxon>fabids</taxon>
        <taxon>Malpighiales</taxon>
        <taxon>Salicaceae</taxon>
        <taxon>Saliceae</taxon>
        <taxon>Salix</taxon>
    </lineage>
</organism>
<gene>
    <name evidence="2" type="ORF">OIU85_027144</name>
</gene>
<evidence type="ECO:0000313" key="3">
    <source>
        <dbReference type="Proteomes" id="UP001151529"/>
    </source>
</evidence>
<accession>A0A9Q0TAK9</accession>
<protein>
    <submittedName>
        <fullName evidence="2">Uncharacterized protein</fullName>
    </submittedName>
</protein>
<keyword evidence="3" id="KW-1185">Reference proteome</keyword>
<feature type="region of interest" description="Disordered" evidence="1">
    <location>
        <begin position="73"/>
        <end position="116"/>
    </location>
</feature>
<feature type="compositionally biased region" description="Polar residues" evidence="1">
    <location>
        <begin position="76"/>
        <end position="108"/>
    </location>
</feature>
<comment type="caution">
    <text evidence="2">The sequence shown here is derived from an EMBL/GenBank/DDBJ whole genome shotgun (WGS) entry which is preliminary data.</text>
</comment>
<name>A0A9Q0TAK9_SALVM</name>